<dbReference type="Pfam" id="PF06835">
    <property type="entry name" value="LptC"/>
    <property type="match status" value="1"/>
</dbReference>
<reference evidence="7" key="1">
    <citation type="submission" date="2020-10" db="EMBL/GenBank/DDBJ databases">
        <authorList>
            <person name="Gilroy R."/>
        </authorList>
    </citation>
    <scope>NUCLEOTIDE SEQUENCE</scope>
    <source>
        <strain evidence="7">17213</strain>
    </source>
</reference>
<protein>
    <submittedName>
        <fullName evidence="7">LPS export ABC transporter periplasmic protein LptC</fullName>
    </submittedName>
</protein>
<dbReference type="GO" id="GO:0017089">
    <property type="term" value="F:glycolipid transfer activity"/>
    <property type="evidence" value="ECO:0007669"/>
    <property type="project" value="TreeGrafter"/>
</dbReference>
<keyword evidence="1" id="KW-1003">Cell membrane</keyword>
<dbReference type="Gene3D" id="2.60.450.10">
    <property type="entry name" value="Lipopolysaccharide (LPS) transport protein A like domain"/>
    <property type="match status" value="1"/>
</dbReference>
<dbReference type="GO" id="GO:0015221">
    <property type="term" value="F:lipopolysaccharide transmembrane transporter activity"/>
    <property type="evidence" value="ECO:0007669"/>
    <property type="project" value="InterPro"/>
</dbReference>
<feature type="transmembrane region" description="Helical" evidence="6">
    <location>
        <begin position="7"/>
        <end position="25"/>
    </location>
</feature>
<dbReference type="PANTHER" id="PTHR37481:SF1">
    <property type="entry name" value="LIPOPOLYSACCHARIDE EXPORT SYSTEM PROTEIN LPTC"/>
    <property type="match status" value="1"/>
</dbReference>
<evidence type="ECO:0000256" key="1">
    <source>
        <dbReference type="ARBA" id="ARBA00022475"/>
    </source>
</evidence>
<evidence type="ECO:0000256" key="6">
    <source>
        <dbReference type="SAM" id="Phobius"/>
    </source>
</evidence>
<sequence>MGVTLRSFILSFILIVAAAFVYQLSSRQSGPSDEEILQTYPSFSAENFAGDNFDKGGRLIHHFEAGHVTYYKSRALITMQEPTGIYYSYPGGGSRAEPWALSATSGSFVLDKEAELIGEVEMHPLFEGSPVTSAVTSYLHFDLQQNLITTPEIIRISGPNFVNYGSGLEADLNEKLIKVGNPHARYEFN</sequence>
<dbReference type="NCBIfam" id="TIGR04409">
    <property type="entry name" value="LptC_YrbK"/>
    <property type="match status" value="1"/>
</dbReference>
<organism evidence="7 8">
    <name type="scientific">Candidatus Avisuccinivibrio stercorigallinarum</name>
    <dbReference type="NCBI Taxonomy" id="2840704"/>
    <lineage>
        <taxon>Bacteria</taxon>
        <taxon>Pseudomonadati</taxon>
        <taxon>Pseudomonadota</taxon>
        <taxon>Gammaproteobacteria</taxon>
        <taxon>Aeromonadales</taxon>
        <taxon>Succinivibrionaceae</taxon>
        <taxon>Succinivibrionaceae incertae sedis</taxon>
        <taxon>Candidatus Avisuccinivibrio</taxon>
    </lineage>
</organism>
<proteinExistence type="predicted"/>
<accession>A0A9D9DAW4</accession>
<keyword evidence="3 6" id="KW-0812">Transmembrane</keyword>
<gene>
    <name evidence="7" type="primary">lptC</name>
    <name evidence="7" type="ORF">IAB19_01395</name>
</gene>
<dbReference type="Proteomes" id="UP000823631">
    <property type="component" value="Unassembled WGS sequence"/>
</dbReference>
<dbReference type="PANTHER" id="PTHR37481">
    <property type="entry name" value="LIPOPOLYSACCHARIDE EXPORT SYSTEM PROTEIN LPTC"/>
    <property type="match status" value="1"/>
</dbReference>
<dbReference type="InterPro" id="IPR010664">
    <property type="entry name" value="LipoPS_assembly_LptC-rel"/>
</dbReference>
<dbReference type="GO" id="GO:0005886">
    <property type="term" value="C:plasma membrane"/>
    <property type="evidence" value="ECO:0007669"/>
    <property type="project" value="InterPro"/>
</dbReference>
<keyword evidence="5 6" id="KW-0472">Membrane</keyword>
<evidence type="ECO:0000256" key="5">
    <source>
        <dbReference type="ARBA" id="ARBA00023136"/>
    </source>
</evidence>
<comment type="caution">
    <text evidence="7">The sequence shown here is derived from an EMBL/GenBank/DDBJ whole genome shotgun (WGS) entry which is preliminary data.</text>
</comment>
<dbReference type="AlphaFoldDB" id="A0A9D9DAW4"/>
<dbReference type="EMBL" id="JADINH010000023">
    <property type="protein sequence ID" value="MBO8415019.1"/>
    <property type="molecule type" value="Genomic_DNA"/>
</dbReference>
<dbReference type="GO" id="GO:0030288">
    <property type="term" value="C:outer membrane-bounded periplasmic space"/>
    <property type="evidence" value="ECO:0007669"/>
    <property type="project" value="TreeGrafter"/>
</dbReference>
<evidence type="ECO:0000256" key="3">
    <source>
        <dbReference type="ARBA" id="ARBA00022692"/>
    </source>
</evidence>
<name>A0A9D9DAW4_9GAMM</name>
<keyword evidence="4 6" id="KW-1133">Transmembrane helix</keyword>
<evidence type="ECO:0000313" key="7">
    <source>
        <dbReference type="EMBL" id="MBO8415019.1"/>
    </source>
</evidence>
<evidence type="ECO:0000313" key="8">
    <source>
        <dbReference type="Proteomes" id="UP000823631"/>
    </source>
</evidence>
<dbReference type="InterPro" id="IPR026265">
    <property type="entry name" value="LptC"/>
</dbReference>
<evidence type="ECO:0000256" key="2">
    <source>
        <dbReference type="ARBA" id="ARBA00022519"/>
    </source>
</evidence>
<dbReference type="InterPro" id="IPR052363">
    <property type="entry name" value="LPS_export_LptC"/>
</dbReference>
<keyword evidence="2" id="KW-0997">Cell inner membrane</keyword>
<evidence type="ECO:0000256" key="4">
    <source>
        <dbReference type="ARBA" id="ARBA00022989"/>
    </source>
</evidence>
<reference evidence="7" key="2">
    <citation type="journal article" date="2021" name="PeerJ">
        <title>Extensive microbial diversity within the chicken gut microbiome revealed by metagenomics and culture.</title>
        <authorList>
            <person name="Gilroy R."/>
            <person name="Ravi A."/>
            <person name="Getino M."/>
            <person name="Pursley I."/>
            <person name="Horton D.L."/>
            <person name="Alikhan N.F."/>
            <person name="Baker D."/>
            <person name="Gharbi K."/>
            <person name="Hall N."/>
            <person name="Watson M."/>
            <person name="Adriaenssens E.M."/>
            <person name="Foster-Nyarko E."/>
            <person name="Jarju S."/>
            <person name="Secka A."/>
            <person name="Antonio M."/>
            <person name="Oren A."/>
            <person name="Chaudhuri R.R."/>
            <person name="La Ragione R."/>
            <person name="Hildebrand F."/>
            <person name="Pallen M.J."/>
        </authorList>
    </citation>
    <scope>NUCLEOTIDE SEQUENCE</scope>
    <source>
        <strain evidence="7">17213</strain>
    </source>
</reference>